<proteinExistence type="inferred from homology"/>
<name>A0A133USY3_9EURY</name>
<sequence length="428" mass="48465">MPILHIGIDDTDSKQGMCTTYVGAIAVARLKEKKVKLIGTPHLIRLNPNWIHKTRGNCSVSFKVKAKESQIPQIKNIVIETVEELAELQIKETTPGVAFYQGEKIPDELKTFSKKVVQEIVTIEQAENLANKIGAEVRKFRKGRGIIGALAAIGHPLEEDYTYELIAYRIEENRGTQRKINKKSVERLNEKTYPETFDNLDFESGDIQITPHTPCPILYGIRSESKNTAREAKKMVKEEEPVERTLLYKTNQATDEHLQSTTVEEINPYTSVIVKGEVSEKPETITGGHVFFSIKDETGEIRCAAFEPTGEFRDKIRKLKPGDKVRVYGGVKEKSEFPLTINLEKIDILDLKPEKKENNPICENCKINMKSAGKNKGYYCKKCGAKLPLGAGEEIEVDRELETKLYEVPPKARRHLTKPIIRMKKSEN</sequence>
<evidence type="ECO:0000259" key="9">
    <source>
        <dbReference type="Pfam" id="PF22641"/>
    </source>
</evidence>
<feature type="domain" description="OB" evidence="7">
    <location>
        <begin position="272"/>
        <end position="349"/>
    </location>
</feature>
<evidence type="ECO:0000256" key="5">
    <source>
        <dbReference type="ARBA" id="ARBA00022840"/>
    </source>
</evidence>
<keyword evidence="4 6" id="KW-0547">Nucleotide-binding</keyword>
<keyword evidence="1 6" id="KW-0963">Cytoplasm</keyword>
<protein>
    <recommendedName>
        <fullName evidence="6">tRNA(Ile2) 2-agmatinylcytidine synthetase TiaS</fullName>
        <shortName evidence="6">tRNA(Ile2)-agm2C synthetase</shortName>
        <ecNumber evidence="6">6.3.4.22</ecNumber>
    </recommendedName>
    <alternativeName>
        <fullName evidence="6">tRNA(Ile2) agmatidine synthetase</fullName>
    </alternativeName>
</protein>
<comment type="catalytic activity">
    <reaction evidence="6">
        <text>cytidine(34) in tRNA(Ile2) + agmatine + ATP + H2O = 2-agmatinylcytidine(34) in tRNA(Ile2) + AMP + 2 phosphate + 2 H(+)</text>
        <dbReference type="Rhea" id="RHEA:43608"/>
        <dbReference type="Rhea" id="RHEA-COMP:10625"/>
        <dbReference type="Rhea" id="RHEA-COMP:10626"/>
        <dbReference type="ChEBI" id="CHEBI:15377"/>
        <dbReference type="ChEBI" id="CHEBI:15378"/>
        <dbReference type="ChEBI" id="CHEBI:30616"/>
        <dbReference type="ChEBI" id="CHEBI:43474"/>
        <dbReference type="ChEBI" id="CHEBI:58145"/>
        <dbReference type="ChEBI" id="CHEBI:82748"/>
        <dbReference type="ChEBI" id="CHEBI:83545"/>
        <dbReference type="ChEBI" id="CHEBI:456215"/>
        <dbReference type="EC" id="6.3.4.22"/>
    </reaction>
</comment>
<dbReference type="Pfam" id="PF08489">
    <property type="entry name" value="TiaS_FLD"/>
    <property type="match status" value="1"/>
</dbReference>
<dbReference type="Pfam" id="PF01336">
    <property type="entry name" value="tRNA_anti-codon"/>
    <property type="match status" value="1"/>
</dbReference>
<evidence type="ECO:0000313" key="11">
    <source>
        <dbReference type="EMBL" id="KXA97249.1"/>
    </source>
</evidence>
<evidence type="ECO:0000256" key="6">
    <source>
        <dbReference type="HAMAP-Rule" id="MF_01892"/>
    </source>
</evidence>
<dbReference type="CDD" id="cd04482">
    <property type="entry name" value="RPA2_OBF_like"/>
    <property type="match status" value="1"/>
</dbReference>
<gene>
    <name evidence="6" type="primary">tiaS</name>
    <name evidence="11" type="ORF">AKJ38_01645</name>
</gene>
<comment type="subcellular location">
    <subcellularLocation>
        <location evidence="6">Cytoplasm</location>
    </subcellularLocation>
</comment>
<dbReference type="GO" id="GO:0002101">
    <property type="term" value="P:tRNA wobble cytosine modification"/>
    <property type="evidence" value="ECO:0007669"/>
    <property type="project" value="UniProtKB-UniRule"/>
</dbReference>
<dbReference type="InterPro" id="IPR053870">
    <property type="entry name" value="TiaS-like_TCKD"/>
</dbReference>
<dbReference type="GO" id="GO:0005737">
    <property type="term" value="C:cytoplasm"/>
    <property type="evidence" value="ECO:0007669"/>
    <property type="project" value="UniProtKB-SubCell"/>
</dbReference>
<dbReference type="Proteomes" id="UP000070414">
    <property type="component" value="Unassembled WGS sequence"/>
</dbReference>
<organism evidence="11 12">
    <name type="scientific">candidate division MSBL1 archaeon SCGC-AAA259I14</name>
    <dbReference type="NCBI Taxonomy" id="1698268"/>
    <lineage>
        <taxon>Archaea</taxon>
        <taxon>Methanobacteriati</taxon>
        <taxon>Methanobacteriota</taxon>
        <taxon>candidate division MSBL1</taxon>
    </lineage>
</organism>
<keyword evidence="12" id="KW-1185">Reference proteome</keyword>
<evidence type="ECO:0000256" key="3">
    <source>
        <dbReference type="ARBA" id="ARBA00022694"/>
    </source>
</evidence>
<evidence type="ECO:0000256" key="1">
    <source>
        <dbReference type="ARBA" id="ARBA00022490"/>
    </source>
</evidence>
<feature type="domain" description="TiaS C-terminal zinc ribbon" evidence="10">
    <location>
        <begin position="359"/>
        <end position="401"/>
    </location>
</feature>
<dbReference type="GO" id="GO:0003676">
    <property type="term" value="F:nucleic acid binding"/>
    <property type="evidence" value="ECO:0007669"/>
    <property type="project" value="InterPro"/>
</dbReference>
<evidence type="ECO:0000259" key="10">
    <source>
        <dbReference type="Pfam" id="PF23783"/>
    </source>
</evidence>
<dbReference type="InterPro" id="IPR012340">
    <property type="entry name" value="NA-bd_OB-fold"/>
</dbReference>
<dbReference type="AlphaFoldDB" id="A0A133USY3"/>
<evidence type="ECO:0000313" key="12">
    <source>
        <dbReference type="Proteomes" id="UP000070414"/>
    </source>
</evidence>
<dbReference type="EMBL" id="LHXS01000020">
    <property type="protein sequence ID" value="KXA97249.1"/>
    <property type="molecule type" value="Genomic_DNA"/>
</dbReference>
<evidence type="ECO:0000259" key="8">
    <source>
        <dbReference type="Pfam" id="PF08489"/>
    </source>
</evidence>
<keyword evidence="3 6" id="KW-0819">tRNA processing</keyword>
<dbReference type="PANTHER" id="PTHR40705">
    <property type="entry name" value="TRNA(ILE2) 2-AGMATINYLCYTIDINE SYNTHETASE TIAS"/>
    <property type="match status" value="1"/>
</dbReference>
<dbReference type="HAMAP" id="MF_01892">
    <property type="entry name" value="tRNA_Ile2_agm2C_synt"/>
    <property type="match status" value="1"/>
</dbReference>
<evidence type="ECO:0000256" key="2">
    <source>
        <dbReference type="ARBA" id="ARBA00022598"/>
    </source>
</evidence>
<reference evidence="11 12" key="1">
    <citation type="journal article" date="2016" name="Sci. Rep.">
        <title>Metabolic traits of an uncultured archaeal lineage -MSBL1- from brine pools of the Red Sea.</title>
        <authorList>
            <person name="Mwirichia R."/>
            <person name="Alam I."/>
            <person name="Rashid M."/>
            <person name="Vinu M."/>
            <person name="Ba-Alawi W."/>
            <person name="Anthony Kamau A."/>
            <person name="Kamanda Ngugi D."/>
            <person name="Goker M."/>
            <person name="Klenk H.P."/>
            <person name="Bajic V."/>
            <person name="Stingl U."/>
        </authorList>
    </citation>
    <scope>NUCLEOTIDE SEQUENCE [LARGE SCALE GENOMIC DNA]</scope>
    <source>
        <strain evidence="11">SCGC-AAA259I14</strain>
    </source>
</reference>
<comment type="similarity">
    <text evidence="6">Belongs to the TiaS family.</text>
</comment>
<dbReference type="InterPro" id="IPR024913">
    <property type="entry name" value="tRNA_Ile2__agm2C_synt"/>
</dbReference>
<dbReference type="EC" id="6.3.4.22" evidence="6"/>
<dbReference type="PATRIC" id="fig|1698268.3.peg.313"/>
<dbReference type="Pfam" id="PF22641">
    <property type="entry name" value="TiaS_TCKD"/>
    <property type="match status" value="1"/>
</dbReference>
<dbReference type="Pfam" id="PF23783">
    <property type="entry name" value="Zn_ribbon_TiaS"/>
    <property type="match status" value="1"/>
</dbReference>
<comment type="function">
    <text evidence="6">ATP-dependent agmatine transferase that catalyzes the formation of 2-agmatinylcytidine (agm2C) at the wobble position (C34) of tRNA(Ile2), converting the codon specificity from AUG to AUA.</text>
</comment>
<dbReference type="Gene3D" id="3.30.70.2200">
    <property type="match status" value="1"/>
</dbReference>
<dbReference type="Gene3D" id="2.40.50.1010">
    <property type="match status" value="1"/>
</dbReference>
<dbReference type="GO" id="GO:0005524">
    <property type="term" value="F:ATP binding"/>
    <property type="evidence" value="ECO:0007669"/>
    <property type="project" value="UniProtKB-KW"/>
</dbReference>
<evidence type="ECO:0000256" key="4">
    <source>
        <dbReference type="ARBA" id="ARBA00022741"/>
    </source>
</evidence>
<dbReference type="GO" id="GO:0016879">
    <property type="term" value="F:ligase activity, forming carbon-nitrogen bonds"/>
    <property type="evidence" value="ECO:0007669"/>
    <property type="project" value="UniProtKB-UniRule"/>
</dbReference>
<feature type="domain" description="TiaS FLD" evidence="8">
    <location>
        <begin position="143"/>
        <end position="257"/>
    </location>
</feature>
<keyword evidence="2 6" id="KW-0436">Ligase</keyword>
<dbReference type="InterPro" id="IPR013696">
    <property type="entry name" value="TiaS_FLD"/>
</dbReference>
<dbReference type="SUPFAM" id="SSF50249">
    <property type="entry name" value="Nucleic acid-binding proteins"/>
    <property type="match status" value="1"/>
</dbReference>
<dbReference type="Gene3D" id="3.90.600.20">
    <property type="match status" value="1"/>
</dbReference>
<dbReference type="InterPro" id="IPR004365">
    <property type="entry name" value="NA-bd_OB_tRNA"/>
</dbReference>
<comment type="caution">
    <text evidence="11">The sequence shown here is derived from an EMBL/GenBank/DDBJ whole genome shotgun (WGS) entry which is preliminary data.</text>
</comment>
<dbReference type="PANTHER" id="PTHR40705:SF1">
    <property type="entry name" value="TRNA(ILE2) 2-AGMATINYLCYTIDINE SYNTHETASE TIAS"/>
    <property type="match status" value="1"/>
</dbReference>
<keyword evidence="5 6" id="KW-0067">ATP-binding</keyword>
<feature type="domain" description="TiaS-like TCKD" evidence="9">
    <location>
        <begin position="6"/>
        <end position="139"/>
    </location>
</feature>
<dbReference type="InterPro" id="IPR055394">
    <property type="entry name" value="Zn_ribbon_TiaS"/>
</dbReference>
<evidence type="ECO:0000259" key="7">
    <source>
        <dbReference type="Pfam" id="PF01336"/>
    </source>
</evidence>
<accession>A0A133USY3</accession>